<name>A0A645EA52_9ZZZZ</name>
<dbReference type="AlphaFoldDB" id="A0A645EA52"/>
<gene>
    <name evidence="1" type="ORF">SDC9_146017</name>
</gene>
<protein>
    <submittedName>
        <fullName evidence="1">Uncharacterized protein</fullName>
    </submittedName>
</protein>
<accession>A0A645EA52</accession>
<sequence>MPASGVPPVATSYQLKTGLGAPDVEVTEQVGTATPHCVELLAVGVEGRGLVVTETVLETTGQPEITAVPV</sequence>
<comment type="caution">
    <text evidence="1">The sequence shown here is derived from an EMBL/GenBank/DDBJ whole genome shotgun (WGS) entry which is preliminary data.</text>
</comment>
<organism evidence="1">
    <name type="scientific">bioreactor metagenome</name>
    <dbReference type="NCBI Taxonomy" id="1076179"/>
    <lineage>
        <taxon>unclassified sequences</taxon>
        <taxon>metagenomes</taxon>
        <taxon>ecological metagenomes</taxon>
    </lineage>
</organism>
<proteinExistence type="predicted"/>
<evidence type="ECO:0000313" key="1">
    <source>
        <dbReference type="EMBL" id="MPM98827.1"/>
    </source>
</evidence>
<dbReference type="EMBL" id="VSSQ01044959">
    <property type="protein sequence ID" value="MPM98827.1"/>
    <property type="molecule type" value="Genomic_DNA"/>
</dbReference>
<reference evidence="1" key="1">
    <citation type="submission" date="2019-08" db="EMBL/GenBank/DDBJ databases">
        <authorList>
            <person name="Kucharzyk K."/>
            <person name="Murdoch R.W."/>
            <person name="Higgins S."/>
            <person name="Loffler F."/>
        </authorList>
    </citation>
    <scope>NUCLEOTIDE SEQUENCE</scope>
</reference>